<dbReference type="OrthoDB" id="200924at2759"/>
<protein>
    <recommendedName>
        <fullName evidence="2">mRNA capping enzyme adenylation domain-containing protein</fullName>
    </recommendedName>
</protein>
<evidence type="ECO:0000256" key="1">
    <source>
        <dbReference type="SAM" id="MobiDB-lite"/>
    </source>
</evidence>
<dbReference type="GO" id="GO:0005524">
    <property type="term" value="F:ATP binding"/>
    <property type="evidence" value="ECO:0007669"/>
    <property type="project" value="InterPro"/>
</dbReference>
<feature type="domain" description="mRNA capping enzyme adenylation" evidence="2">
    <location>
        <begin position="72"/>
        <end position="107"/>
    </location>
</feature>
<organism evidence="3 4">
    <name type="scientific">Cylicostephanus goldi</name>
    <name type="common">Nematode worm</name>
    <dbReference type="NCBI Taxonomy" id="71465"/>
    <lineage>
        <taxon>Eukaryota</taxon>
        <taxon>Metazoa</taxon>
        <taxon>Ecdysozoa</taxon>
        <taxon>Nematoda</taxon>
        <taxon>Chromadorea</taxon>
        <taxon>Rhabditida</taxon>
        <taxon>Rhabditina</taxon>
        <taxon>Rhabditomorpha</taxon>
        <taxon>Strongyloidea</taxon>
        <taxon>Strongylidae</taxon>
        <taxon>Cylicostephanus</taxon>
    </lineage>
</organism>
<evidence type="ECO:0000259" key="2">
    <source>
        <dbReference type="Pfam" id="PF01331"/>
    </source>
</evidence>
<accession>A0A3P6SCG3</accession>
<feature type="non-terminal residue" evidence="3">
    <location>
        <position position="1"/>
    </location>
</feature>
<proteinExistence type="predicted"/>
<name>A0A3P6SCG3_CYLGO</name>
<evidence type="ECO:0000313" key="3">
    <source>
        <dbReference type="EMBL" id="VDK64725.1"/>
    </source>
</evidence>
<dbReference type="Pfam" id="PF01331">
    <property type="entry name" value="mRNA_cap_enzyme"/>
    <property type="match status" value="1"/>
</dbReference>
<dbReference type="AlphaFoldDB" id="A0A3P6SCG3"/>
<dbReference type="SUPFAM" id="SSF56091">
    <property type="entry name" value="DNA ligase/mRNA capping enzyme, catalytic domain"/>
    <property type="match status" value="1"/>
</dbReference>
<reference evidence="3 4" key="1">
    <citation type="submission" date="2018-11" db="EMBL/GenBank/DDBJ databases">
        <authorList>
            <consortium name="Pathogen Informatics"/>
        </authorList>
    </citation>
    <scope>NUCLEOTIDE SEQUENCE [LARGE SCALE GENOMIC DNA]</scope>
</reference>
<dbReference type="Proteomes" id="UP000271889">
    <property type="component" value="Unassembled WGS sequence"/>
</dbReference>
<sequence length="113" mass="12770">APSKPAWEYGDANSYDDSNEASTSKPGKPVKQFMDGLVRNVNLVTDSVKRKMLQGKIKELCGAKRDGFPGLQPVSLERSREADNMKLLAQRPYMVSWKADGMRYLRFPEIFTL</sequence>
<dbReference type="InterPro" id="IPR001339">
    <property type="entry name" value="mRNA_cap_enzyme_adenylation"/>
</dbReference>
<feature type="region of interest" description="Disordered" evidence="1">
    <location>
        <begin position="1"/>
        <end position="31"/>
    </location>
</feature>
<dbReference type="PANTHER" id="PTHR10367">
    <property type="entry name" value="MRNA-CAPPING ENZYME"/>
    <property type="match status" value="1"/>
</dbReference>
<dbReference type="Gene3D" id="3.30.470.30">
    <property type="entry name" value="DNA ligase/mRNA capping enzyme"/>
    <property type="match status" value="1"/>
</dbReference>
<gene>
    <name evidence="3" type="ORF">CGOC_LOCUS5914</name>
</gene>
<evidence type="ECO:0000313" key="4">
    <source>
        <dbReference type="Proteomes" id="UP000271889"/>
    </source>
</evidence>
<keyword evidence="4" id="KW-1185">Reference proteome</keyword>
<dbReference type="PANTHER" id="PTHR10367:SF17">
    <property type="entry name" value="MRNA-CAPPING ENZYME"/>
    <property type="match status" value="1"/>
</dbReference>
<dbReference type="GO" id="GO:0006370">
    <property type="term" value="P:7-methylguanosine mRNA capping"/>
    <property type="evidence" value="ECO:0007669"/>
    <property type="project" value="InterPro"/>
</dbReference>
<dbReference type="InterPro" id="IPR051029">
    <property type="entry name" value="mRNA_Capping_Enz/RNA_Phosphat"/>
</dbReference>
<dbReference type="GO" id="GO:0004484">
    <property type="term" value="F:mRNA guanylyltransferase activity"/>
    <property type="evidence" value="ECO:0007669"/>
    <property type="project" value="InterPro"/>
</dbReference>
<dbReference type="EMBL" id="UYRV01018467">
    <property type="protein sequence ID" value="VDK64725.1"/>
    <property type="molecule type" value="Genomic_DNA"/>
</dbReference>